<protein>
    <submittedName>
        <fullName evidence="2">Rod shape-determining protein MreD</fullName>
    </submittedName>
</protein>
<keyword evidence="1" id="KW-0812">Transmembrane</keyword>
<accession>A0A212KHP4</accession>
<sequence>MTALSRHDFTVKWTVFAVALLPVWFLETYILSRFPVFGVKPMLLPLAAVAVATVEGAAPGGAFGLAVGILCDALYGTSGAMTLGLTLVGVAAGLAAQYLLRQNLLGCFLCSLGALASIDGCRIIWRLLSGVELEPMLRVAGLEILWSLVFVAPIYALFRWVHSRTETATLF</sequence>
<feature type="transmembrane region" description="Helical" evidence="1">
    <location>
        <begin position="43"/>
        <end position="67"/>
    </location>
</feature>
<organism evidence="2">
    <name type="scientific">uncultured Eubacteriales bacterium</name>
    <dbReference type="NCBI Taxonomy" id="172733"/>
    <lineage>
        <taxon>Bacteria</taxon>
        <taxon>Bacillati</taxon>
        <taxon>Bacillota</taxon>
        <taxon>Clostridia</taxon>
        <taxon>Eubacteriales</taxon>
        <taxon>environmental samples</taxon>
    </lineage>
</organism>
<name>A0A212KHP4_9FIRM</name>
<dbReference type="AlphaFoldDB" id="A0A212KHP4"/>
<dbReference type="EMBL" id="FLUN01000001">
    <property type="protein sequence ID" value="SBW11244.1"/>
    <property type="molecule type" value="Genomic_DNA"/>
</dbReference>
<proteinExistence type="predicted"/>
<reference evidence="2" key="1">
    <citation type="submission" date="2016-04" db="EMBL/GenBank/DDBJ databases">
        <authorList>
            <person name="Evans L.H."/>
            <person name="Alamgir A."/>
            <person name="Owens N."/>
            <person name="Weber N.D."/>
            <person name="Virtaneva K."/>
            <person name="Barbian K."/>
            <person name="Babar A."/>
            <person name="Rosenke K."/>
        </authorList>
    </citation>
    <scope>NUCLEOTIDE SEQUENCE</scope>
    <source>
        <strain evidence="2">86</strain>
    </source>
</reference>
<evidence type="ECO:0000313" key="2">
    <source>
        <dbReference type="EMBL" id="SBW11244.1"/>
    </source>
</evidence>
<evidence type="ECO:0000256" key="1">
    <source>
        <dbReference type="SAM" id="Phobius"/>
    </source>
</evidence>
<feature type="transmembrane region" description="Helical" evidence="1">
    <location>
        <begin position="137"/>
        <end position="158"/>
    </location>
</feature>
<feature type="transmembrane region" description="Helical" evidence="1">
    <location>
        <begin position="73"/>
        <end position="96"/>
    </location>
</feature>
<keyword evidence="1" id="KW-0472">Membrane</keyword>
<gene>
    <name evidence="2" type="ORF">KL86CLO1_13210</name>
</gene>
<feature type="transmembrane region" description="Helical" evidence="1">
    <location>
        <begin position="13"/>
        <end position="31"/>
    </location>
</feature>
<keyword evidence="1" id="KW-1133">Transmembrane helix</keyword>